<evidence type="ECO:0000313" key="4">
    <source>
        <dbReference type="Proteomes" id="UP000297693"/>
    </source>
</evidence>
<dbReference type="Pfam" id="PF00112">
    <property type="entry name" value="Peptidase_C1"/>
    <property type="match status" value="1"/>
</dbReference>
<keyword evidence="1" id="KW-1133">Transmembrane helix</keyword>
<dbReference type="CDD" id="cd00063">
    <property type="entry name" value="FN3"/>
    <property type="match status" value="3"/>
</dbReference>
<feature type="transmembrane region" description="Helical" evidence="1">
    <location>
        <begin position="12"/>
        <end position="30"/>
    </location>
</feature>
<keyword evidence="3" id="KW-0645">Protease</keyword>
<dbReference type="GO" id="GO:0008234">
    <property type="term" value="F:cysteine-type peptidase activity"/>
    <property type="evidence" value="ECO:0007669"/>
    <property type="project" value="InterPro"/>
</dbReference>
<dbReference type="Proteomes" id="UP000297693">
    <property type="component" value="Unassembled WGS sequence"/>
</dbReference>
<keyword evidence="1" id="KW-0472">Membrane</keyword>
<dbReference type="InterPro" id="IPR000668">
    <property type="entry name" value="Peptidase_C1A_C"/>
</dbReference>
<name>A0A4V3JS08_9LEPT</name>
<accession>A0A4V3JS08</accession>
<dbReference type="SUPFAM" id="SSF54001">
    <property type="entry name" value="Cysteine proteinases"/>
    <property type="match status" value="1"/>
</dbReference>
<evidence type="ECO:0000256" key="1">
    <source>
        <dbReference type="SAM" id="Phobius"/>
    </source>
</evidence>
<dbReference type="PROSITE" id="PS50853">
    <property type="entry name" value="FN3"/>
    <property type="match status" value="2"/>
</dbReference>
<keyword evidence="3" id="KW-0378">Hydrolase</keyword>
<feature type="domain" description="Fibronectin type-III" evidence="2">
    <location>
        <begin position="322"/>
        <end position="411"/>
    </location>
</feature>
<proteinExistence type="predicted"/>
<gene>
    <name evidence="3" type="ORF">EHQ58_03910</name>
</gene>
<dbReference type="InterPro" id="IPR038765">
    <property type="entry name" value="Papain-like_cys_pep_sf"/>
</dbReference>
<dbReference type="AlphaFoldDB" id="A0A4V3JS08"/>
<dbReference type="OrthoDB" id="3648721at2"/>
<organism evidence="3 4">
    <name type="scientific">Leptospira ognonensis</name>
    <dbReference type="NCBI Taxonomy" id="2484945"/>
    <lineage>
        <taxon>Bacteria</taxon>
        <taxon>Pseudomonadati</taxon>
        <taxon>Spirochaetota</taxon>
        <taxon>Spirochaetia</taxon>
        <taxon>Leptospirales</taxon>
        <taxon>Leptospiraceae</taxon>
        <taxon>Leptospira</taxon>
    </lineage>
</organism>
<dbReference type="GO" id="GO:0006508">
    <property type="term" value="P:proteolysis"/>
    <property type="evidence" value="ECO:0007669"/>
    <property type="project" value="UniProtKB-KW"/>
</dbReference>
<keyword evidence="4" id="KW-1185">Reference proteome</keyword>
<dbReference type="CDD" id="cd02619">
    <property type="entry name" value="Peptidase_C1"/>
    <property type="match status" value="1"/>
</dbReference>
<dbReference type="Gene3D" id="3.90.70.10">
    <property type="entry name" value="Cysteine proteinases"/>
    <property type="match status" value="1"/>
</dbReference>
<evidence type="ECO:0000259" key="2">
    <source>
        <dbReference type="PROSITE" id="PS50853"/>
    </source>
</evidence>
<dbReference type="InterPro" id="IPR013783">
    <property type="entry name" value="Ig-like_fold"/>
</dbReference>
<sequence>MQIESLPSRNNIAIFSILTLVSIFLIGFHSRPVTGNSERKTPRFPSGLTTDPYELYESLPVFHASTDKSLPHDSNFEAAFSPPGDQGNQKSSAGFAVSFGLISFLEAEKNKRKILSNLEPLTAEGLSIFYSPAYLYNQLNNGRDSGSSLLETLILAQSRGAVTLKEMPYSPSNFRTKPGGNQIEIGRNVRLSQIFKVEPTDLTSIKYAVSKKIPVMISFLTFDNFLEAKGDSLYSKVSGEPIGAQSLIVIGFDDDKHAFRVWNSWGKNWADNGYLWIEYSLFQKLTKAAYIATSGKNETYLSEKQALETLNQILKNGDLISTPTEVHVSKGEFKDKIRLVWQKIDRAIGYEIYRKRKGETKYQLVGLSKIPAFEDFGVQKDQAYIYRVASLDESQISEPSPESNEGYASSDVKITELLPITNLNASVGGYNDRIVLSWDSHLTADSYSVYKWNASSKIFRFLGKTGKPNFTDYKATKNGDSEIYRVFPHNKSNTGEGSVYTQGYLDPLRNLKLRPENLAVSKGEFNDKIILSWDNTPNAEAYIVFRTPVGENDWEKIGQTSELKFVDTKLNESDYSYSVSAVFSDQSISLPSEIASGFKQLVAKRGNESEITEIENVEANSSRREINISWRQNLKAESFSLFMRKKQGKDWKLVATVDRKLKQFLVTNLDKNQFYFFALKTKESGKEISSFSKSVVGVISETIVDSKKVRTFSESTITKFLGPWTAMHWDGKSSIKPIKLEVQSDDNDGYILKWNNEEFYRGNYVIDANLLEEKGKWKIQLSPNLDSLSADVYEKSLLPEKSRLSFVRE</sequence>
<dbReference type="RefSeq" id="WP_135622219.1">
    <property type="nucleotide sequence ID" value="NZ_RQGD01000014.1"/>
</dbReference>
<comment type="caution">
    <text evidence="3">The sequence shown here is derived from an EMBL/GenBank/DDBJ whole genome shotgun (WGS) entry which is preliminary data.</text>
</comment>
<reference evidence="3" key="1">
    <citation type="journal article" date="2019" name="PLoS Negl. Trop. Dis.">
        <title>Revisiting the worldwide diversity of Leptospira species in the environment.</title>
        <authorList>
            <person name="Vincent A.T."/>
            <person name="Schiettekatte O."/>
            <person name="Bourhy P."/>
            <person name="Veyrier F.J."/>
            <person name="Picardeau M."/>
        </authorList>
    </citation>
    <scope>NUCLEOTIDE SEQUENCE [LARGE SCALE GENOMIC DNA]</scope>
    <source>
        <strain evidence="3">201702476</strain>
    </source>
</reference>
<feature type="domain" description="Fibronectin type-III" evidence="2">
    <location>
        <begin position="610"/>
        <end position="702"/>
    </location>
</feature>
<dbReference type="SUPFAM" id="SSF49265">
    <property type="entry name" value="Fibronectin type III"/>
    <property type="match status" value="2"/>
</dbReference>
<dbReference type="InterPro" id="IPR036116">
    <property type="entry name" value="FN3_sf"/>
</dbReference>
<evidence type="ECO:0000313" key="3">
    <source>
        <dbReference type="EMBL" id="TGL61771.1"/>
    </source>
</evidence>
<dbReference type="Gene3D" id="2.60.40.10">
    <property type="entry name" value="Immunoglobulins"/>
    <property type="match status" value="4"/>
</dbReference>
<keyword evidence="1" id="KW-0812">Transmembrane</keyword>
<protein>
    <submittedName>
        <fullName evidence="3">Cysteine protease</fullName>
    </submittedName>
</protein>
<dbReference type="EMBL" id="RQGD01000014">
    <property type="protein sequence ID" value="TGL61771.1"/>
    <property type="molecule type" value="Genomic_DNA"/>
</dbReference>
<dbReference type="InterPro" id="IPR003961">
    <property type="entry name" value="FN3_dom"/>
</dbReference>